<protein>
    <submittedName>
        <fullName evidence="2">Uncharacterized protein</fullName>
    </submittedName>
</protein>
<dbReference type="RefSeq" id="WP_137730867.1">
    <property type="nucleotide sequence ID" value="NZ_BJCL01000001.1"/>
</dbReference>
<comment type="caution">
    <text evidence="2">The sequence shown here is derived from an EMBL/GenBank/DDBJ whole genome shotgun (WGS) entry which is preliminary data.</text>
</comment>
<feature type="compositionally biased region" description="Low complexity" evidence="1">
    <location>
        <begin position="372"/>
        <end position="383"/>
    </location>
</feature>
<evidence type="ECO:0000256" key="1">
    <source>
        <dbReference type="SAM" id="MobiDB-lite"/>
    </source>
</evidence>
<reference evidence="3" key="1">
    <citation type="submission" date="2019-03" db="EMBL/GenBank/DDBJ databases">
        <title>Aquabacterium pictum sp.nov., the first bacteriochlorophyll a-containing freshwater bacterium in the genus Aquabacterium of the class Betaproteobacteria.</title>
        <authorList>
            <person name="Hirose S."/>
            <person name="Tank M."/>
            <person name="Hara E."/>
            <person name="Tamaki H."/>
            <person name="Takaichi S."/>
            <person name="Haruta S."/>
            <person name="Hanada S."/>
        </authorList>
    </citation>
    <scope>NUCLEOTIDE SEQUENCE [LARGE SCALE GENOMIC DNA]</scope>
    <source>
        <strain evidence="3">W35</strain>
    </source>
</reference>
<organism evidence="2 3">
    <name type="scientific">Pseudaquabacterium pictum</name>
    <dbReference type="NCBI Taxonomy" id="2315236"/>
    <lineage>
        <taxon>Bacteria</taxon>
        <taxon>Pseudomonadati</taxon>
        <taxon>Pseudomonadota</taxon>
        <taxon>Betaproteobacteria</taxon>
        <taxon>Burkholderiales</taxon>
        <taxon>Sphaerotilaceae</taxon>
        <taxon>Pseudaquabacterium</taxon>
    </lineage>
</organism>
<evidence type="ECO:0000313" key="3">
    <source>
        <dbReference type="Proteomes" id="UP000301751"/>
    </source>
</evidence>
<dbReference type="Proteomes" id="UP000301751">
    <property type="component" value="Unassembled WGS sequence"/>
</dbReference>
<sequence>MAQAAFEFSPLVPTALPAALPGTTPAAAATATLDACGFAIGWDHAHHRVTPPLAHLNDHNPVGQGWAAGRAAFGERRLRTTAAVRQWLALRLRAWQDGAVFEDQQVNPAFLARIDVPQCPVTRAPLLLATGGSDDATVVRLNTAAAYAAGNLAVLSQQAAQAWGPGDWAAAQAQAVALADSGGRHLGLDAAAWQRLVVLASFATPLPHAQAALLPLRVLPPNRVRVINPVQALQVMLTLQFSQAGYARRLLGLSALVPGSEARQAFQIFMHTLLARRLAVGPQPTPQQLRQAMEDTWGDVLVQRRWQRLASRLGAADCELLLQRASQRGLVVGGGRWLSADAATDGWALAAPAQADGVRRQSPLVAGRRPAAAQATAAGVPPALVARPGSARRRGSQKAASCAGLTDCSSRQ</sequence>
<gene>
    <name evidence="2" type="ORF">AQPW35_01650</name>
</gene>
<dbReference type="EMBL" id="BJCL01000001">
    <property type="protein sequence ID" value="GCL61084.1"/>
    <property type="molecule type" value="Genomic_DNA"/>
</dbReference>
<accession>A0A480AHH0</accession>
<feature type="region of interest" description="Disordered" evidence="1">
    <location>
        <begin position="372"/>
        <end position="412"/>
    </location>
</feature>
<name>A0A480AHH0_9BURK</name>
<keyword evidence="3" id="KW-1185">Reference proteome</keyword>
<dbReference type="OrthoDB" id="9129493at2"/>
<proteinExistence type="predicted"/>
<dbReference type="AlphaFoldDB" id="A0A480AHH0"/>
<evidence type="ECO:0000313" key="2">
    <source>
        <dbReference type="EMBL" id="GCL61084.1"/>
    </source>
</evidence>